<dbReference type="RefSeq" id="WP_228942153.1">
    <property type="nucleotide sequence ID" value="NZ_JBEFCW010000424.1"/>
</dbReference>
<name>A0ABV1NVD3_9ACTN</name>
<evidence type="ECO:0000313" key="2">
    <source>
        <dbReference type="EMBL" id="MEQ7846475.1"/>
    </source>
</evidence>
<evidence type="ECO:0000313" key="3">
    <source>
        <dbReference type="Proteomes" id="UP001482520"/>
    </source>
</evidence>
<proteinExistence type="predicted"/>
<dbReference type="EMBL" id="JBEGDP010000003">
    <property type="protein sequence ID" value="MEQ7846475.1"/>
    <property type="molecule type" value="Genomic_DNA"/>
</dbReference>
<sequence length="245" mass="25212">MDRRRVLLVVAAVVAALGTVLVFLYVQGADNRAEAQFATQDVLVANTQIERGETVRQALDSGKLSREAVAEGQILPGALSEATDVADLVALTTIYPGEQIVPQKLGATAAGESPLTIPPGKIAVSVNLTDPARVAGFITPGSEVAIIYNGTDPAGQQFTRTLMTRATVLGVGSTTPVSVAAAADGQEAPAPAEQVPNTLLTLAVDQAQAQRILFAQGSGELTFALLTPEANLKADPGVTAENLFG</sequence>
<evidence type="ECO:0000259" key="1">
    <source>
        <dbReference type="Pfam" id="PF16976"/>
    </source>
</evidence>
<gene>
    <name evidence="2" type="primary">cpaB</name>
    <name evidence="2" type="ORF">V6R90_04225</name>
</gene>
<dbReference type="NCBIfam" id="TIGR03177">
    <property type="entry name" value="pilus_cpaB"/>
    <property type="match status" value="1"/>
</dbReference>
<dbReference type="InterPro" id="IPR017592">
    <property type="entry name" value="Pilus_assmbl_Flp-typ_CpaB"/>
</dbReference>
<protein>
    <submittedName>
        <fullName evidence="2">Flp pilus assembly protein CpaB</fullName>
    </submittedName>
</protein>
<reference evidence="2 3" key="1">
    <citation type="submission" date="2024-02" db="EMBL/GenBank/DDBJ databases">
        <title>Full genome sequence of Nocardioides kribbensis.</title>
        <authorList>
            <person name="Poletto B.L."/>
            <person name="Silva G."/>
            <person name="Galante D."/>
            <person name="Campos K.R."/>
            <person name="Santos M.B.N."/>
            <person name="Sacchi C.T."/>
        </authorList>
    </citation>
    <scope>NUCLEOTIDE SEQUENCE [LARGE SCALE GENOMIC DNA]</scope>
    <source>
        <strain evidence="2 3">O4R</strain>
    </source>
</reference>
<dbReference type="CDD" id="cd11614">
    <property type="entry name" value="SAF_CpaB_FlgA_like"/>
    <property type="match status" value="1"/>
</dbReference>
<dbReference type="InterPro" id="IPR031571">
    <property type="entry name" value="RcpC_dom"/>
</dbReference>
<comment type="caution">
    <text evidence="2">The sequence shown here is derived from an EMBL/GenBank/DDBJ whole genome shotgun (WGS) entry which is preliminary data.</text>
</comment>
<organism evidence="2 3">
    <name type="scientific">Nocardioides kribbensis</name>
    <dbReference type="NCBI Taxonomy" id="305517"/>
    <lineage>
        <taxon>Bacteria</taxon>
        <taxon>Bacillati</taxon>
        <taxon>Actinomycetota</taxon>
        <taxon>Actinomycetes</taxon>
        <taxon>Propionibacteriales</taxon>
        <taxon>Nocardioidaceae</taxon>
        <taxon>Nocardioides</taxon>
    </lineage>
</organism>
<accession>A0ABV1NVD3</accession>
<feature type="domain" description="Flp pilus assembly protein RcpC/CpaB" evidence="1">
    <location>
        <begin position="116"/>
        <end position="225"/>
    </location>
</feature>
<dbReference type="Proteomes" id="UP001482520">
    <property type="component" value="Unassembled WGS sequence"/>
</dbReference>
<keyword evidence="3" id="KW-1185">Reference proteome</keyword>
<dbReference type="Pfam" id="PF16976">
    <property type="entry name" value="RcpC"/>
    <property type="match status" value="1"/>
</dbReference>